<comment type="caution">
    <text evidence="2">The sequence shown here is derived from an EMBL/GenBank/DDBJ whole genome shotgun (WGS) entry which is preliminary data.</text>
</comment>
<feature type="chain" id="PRO_5002894726" description="Cleaved adhesin domain-containing protein" evidence="1">
    <location>
        <begin position="23"/>
        <end position="214"/>
    </location>
</feature>
<evidence type="ECO:0000256" key="1">
    <source>
        <dbReference type="SAM" id="SignalP"/>
    </source>
</evidence>
<organism evidence="2 3">
    <name type="scientific">Pedosphaera parvula (strain Ellin514)</name>
    <dbReference type="NCBI Taxonomy" id="320771"/>
    <lineage>
        <taxon>Bacteria</taxon>
        <taxon>Pseudomonadati</taxon>
        <taxon>Verrucomicrobiota</taxon>
        <taxon>Pedosphaerae</taxon>
        <taxon>Pedosphaerales</taxon>
        <taxon>Pedosphaeraceae</taxon>
        <taxon>Pedosphaera</taxon>
    </lineage>
</organism>
<evidence type="ECO:0008006" key="4">
    <source>
        <dbReference type="Google" id="ProtNLM"/>
    </source>
</evidence>
<dbReference type="AlphaFoldDB" id="B9XEH5"/>
<gene>
    <name evidence="2" type="ORF">Cflav_PD4729</name>
</gene>
<evidence type="ECO:0000313" key="2">
    <source>
        <dbReference type="EMBL" id="EEF61689.1"/>
    </source>
</evidence>
<sequence precursor="true">MRKILPMTMVAGFLCLAMNSNAEVTLFSDNLENGANGWTIAGSTDGVNSDGGLWHLSQRWSASTNTSWYYGQESTGTVGTNGWNYGSITTPSIDLTSVTNAVLSYAHLTRGDSCLPIDDDYVAVYVSTNNFETFTTVVEGLPNGWSLWGNAGAYEGPNVTVDLSQFAGQTIKIQFYVSFSQACEEHLDLSECPPTEGYYIDDIAVVGNTVVPTP</sequence>
<reference evidence="2 3" key="1">
    <citation type="journal article" date="2011" name="J. Bacteriol.">
        <title>Genome sequence of 'Pedosphaera parvula' Ellin514, an aerobic Verrucomicrobial isolate from pasture soil.</title>
        <authorList>
            <person name="Kant R."/>
            <person name="van Passel M.W."/>
            <person name="Sangwan P."/>
            <person name="Palva A."/>
            <person name="Lucas S."/>
            <person name="Copeland A."/>
            <person name="Lapidus A."/>
            <person name="Glavina Del Rio T."/>
            <person name="Dalin E."/>
            <person name="Tice H."/>
            <person name="Bruce D."/>
            <person name="Goodwin L."/>
            <person name="Pitluck S."/>
            <person name="Chertkov O."/>
            <person name="Larimer F.W."/>
            <person name="Land M.L."/>
            <person name="Hauser L."/>
            <person name="Brettin T.S."/>
            <person name="Detter J.C."/>
            <person name="Han S."/>
            <person name="de Vos W.M."/>
            <person name="Janssen P.H."/>
            <person name="Smidt H."/>
        </authorList>
    </citation>
    <scope>NUCLEOTIDE SEQUENCE [LARGE SCALE GENOMIC DNA]</scope>
    <source>
        <strain evidence="2 3">Ellin514</strain>
    </source>
</reference>
<evidence type="ECO:0000313" key="3">
    <source>
        <dbReference type="Proteomes" id="UP000003688"/>
    </source>
</evidence>
<name>B9XEH5_PEDPL</name>
<proteinExistence type="predicted"/>
<dbReference type="Proteomes" id="UP000003688">
    <property type="component" value="Unassembled WGS sequence"/>
</dbReference>
<feature type="signal peptide" evidence="1">
    <location>
        <begin position="1"/>
        <end position="22"/>
    </location>
</feature>
<dbReference type="EMBL" id="ABOX02000008">
    <property type="protein sequence ID" value="EEF61689.1"/>
    <property type="molecule type" value="Genomic_DNA"/>
</dbReference>
<protein>
    <recommendedName>
        <fullName evidence="4">Cleaved adhesin domain-containing protein</fullName>
    </recommendedName>
</protein>
<keyword evidence="3" id="KW-1185">Reference proteome</keyword>
<accession>B9XEH5</accession>
<keyword evidence="1" id="KW-0732">Signal</keyword>